<dbReference type="InterPro" id="IPR011063">
    <property type="entry name" value="TilS/TtcA_N"/>
</dbReference>
<dbReference type="NCBIfam" id="TIGR02432">
    <property type="entry name" value="lysidine_TilS_N"/>
    <property type="match status" value="1"/>
</dbReference>
<dbReference type="EMBL" id="RQYT01000004">
    <property type="protein sequence ID" value="RRD50757.1"/>
    <property type="molecule type" value="Genomic_DNA"/>
</dbReference>
<dbReference type="GO" id="GO:0006400">
    <property type="term" value="P:tRNA modification"/>
    <property type="evidence" value="ECO:0007669"/>
    <property type="project" value="UniProtKB-UniRule"/>
</dbReference>
<dbReference type="InterPro" id="IPR015262">
    <property type="entry name" value="tRNA_Ile_lys_synt_subst-bd"/>
</dbReference>
<dbReference type="GO" id="GO:0005524">
    <property type="term" value="F:ATP binding"/>
    <property type="evidence" value="ECO:0007669"/>
    <property type="project" value="UniProtKB-UniRule"/>
</dbReference>
<evidence type="ECO:0000256" key="6">
    <source>
        <dbReference type="ARBA" id="ARBA00048539"/>
    </source>
</evidence>
<evidence type="ECO:0000256" key="3">
    <source>
        <dbReference type="ARBA" id="ARBA00022694"/>
    </source>
</evidence>
<keyword evidence="5 7" id="KW-0067">ATP-binding</keyword>
<gene>
    <name evidence="7 10" type="primary">tilS</name>
    <name evidence="10" type="ORF">EII35_03230</name>
</gene>
<reference evidence="10 11" key="1">
    <citation type="submission" date="2018-11" db="EMBL/GenBank/DDBJ databases">
        <title>Genomes From Bacteria Associated with the Canine Oral Cavity: a Test Case for Automated Genome-Based Taxonomic Assignment.</title>
        <authorList>
            <person name="Coil D.A."/>
            <person name="Jospin G."/>
            <person name="Darling A.E."/>
            <person name="Wallis C."/>
            <person name="Davis I.J."/>
            <person name="Harris S."/>
            <person name="Eisen J.A."/>
            <person name="Holcombe L.J."/>
            <person name="O'Flynn C."/>
        </authorList>
    </citation>
    <scope>NUCLEOTIDE SEQUENCE [LARGE SCALE GENOMIC DNA]</scope>
    <source>
        <strain evidence="10 11">OH2822_COT-296</strain>
    </source>
</reference>
<evidence type="ECO:0000259" key="8">
    <source>
        <dbReference type="Pfam" id="PF01171"/>
    </source>
</evidence>
<dbReference type="PANTHER" id="PTHR43033">
    <property type="entry name" value="TRNA(ILE)-LYSIDINE SYNTHASE-RELATED"/>
    <property type="match status" value="1"/>
</dbReference>
<comment type="function">
    <text evidence="7">Ligates lysine onto the cytidine present at position 34 of the AUA codon-specific tRNA(Ile) that contains the anticodon CAU, in an ATP-dependent manner. Cytidine is converted to lysidine, thus changing the amino acid specificity of the tRNA from methionine to isoleucine.</text>
</comment>
<dbReference type="GO" id="GO:0032267">
    <property type="term" value="F:tRNA(Ile)-lysidine synthase activity"/>
    <property type="evidence" value="ECO:0007669"/>
    <property type="project" value="UniProtKB-EC"/>
</dbReference>
<feature type="domain" description="tRNA(Ile)-lysidine/2-thiocytidine synthase N-terminal" evidence="8">
    <location>
        <begin position="26"/>
        <end position="194"/>
    </location>
</feature>
<proteinExistence type="inferred from homology"/>
<comment type="domain">
    <text evidence="7">The N-terminal region contains the highly conserved SGGXDS motif, predicted to be a P-loop motif involved in ATP binding.</text>
</comment>
<feature type="binding site" evidence="7">
    <location>
        <begin position="31"/>
        <end position="36"/>
    </location>
    <ligand>
        <name>ATP</name>
        <dbReference type="ChEBI" id="CHEBI:30616"/>
    </ligand>
</feature>
<comment type="caution">
    <text evidence="10">The sequence shown here is derived from an EMBL/GenBank/DDBJ whole genome shotgun (WGS) entry which is preliminary data.</text>
</comment>
<evidence type="ECO:0000256" key="7">
    <source>
        <dbReference type="HAMAP-Rule" id="MF_01161"/>
    </source>
</evidence>
<dbReference type="CDD" id="cd01992">
    <property type="entry name" value="TilS_N"/>
    <property type="match status" value="1"/>
</dbReference>
<evidence type="ECO:0000313" key="10">
    <source>
        <dbReference type="EMBL" id="RRD50757.1"/>
    </source>
</evidence>
<dbReference type="GO" id="GO:0005737">
    <property type="term" value="C:cytoplasm"/>
    <property type="evidence" value="ECO:0007669"/>
    <property type="project" value="UniProtKB-SubCell"/>
</dbReference>
<organism evidence="10 11">
    <name type="scientific">Arachnia propionica</name>
    <dbReference type="NCBI Taxonomy" id="1750"/>
    <lineage>
        <taxon>Bacteria</taxon>
        <taxon>Bacillati</taxon>
        <taxon>Actinomycetota</taxon>
        <taxon>Actinomycetes</taxon>
        <taxon>Propionibacteriales</taxon>
        <taxon>Propionibacteriaceae</taxon>
        <taxon>Arachnia</taxon>
    </lineage>
</organism>
<dbReference type="InterPro" id="IPR012795">
    <property type="entry name" value="tRNA_Ile_lys_synt_N"/>
</dbReference>
<protein>
    <recommendedName>
        <fullName evidence="7">tRNA(Ile)-lysidine synthase</fullName>
        <ecNumber evidence="7">6.3.4.19</ecNumber>
    </recommendedName>
    <alternativeName>
        <fullName evidence="7">tRNA(Ile)-2-lysyl-cytidine synthase</fullName>
    </alternativeName>
    <alternativeName>
        <fullName evidence="7">tRNA(Ile)-lysidine synthetase</fullName>
    </alternativeName>
</protein>
<keyword evidence="4 7" id="KW-0547">Nucleotide-binding</keyword>
<comment type="catalytic activity">
    <reaction evidence="6 7">
        <text>cytidine(34) in tRNA(Ile2) + L-lysine + ATP = lysidine(34) in tRNA(Ile2) + AMP + diphosphate + H(+)</text>
        <dbReference type="Rhea" id="RHEA:43744"/>
        <dbReference type="Rhea" id="RHEA-COMP:10625"/>
        <dbReference type="Rhea" id="RHEA-COMP:10670"/>
        <dbReference type="ChEBI" id="CHEBI:15378"/>
        <dbReference type="ChEBI" id="CHEBI:30616"/>
        <dbReference type="ChEBI" id="CHEBI:32551"/>
        <dbReference type="ChEBI" id="CHEBI:33019"/>
        <dbReference type="ChEBI" id="CHEBI:82748"/>
        <dbReference type="ChEBI" id="CHEBI:83665"/>
        <dbReference type="ChEBI" id="CHEBI:456215"/>
        <dbReference type="EC" id="6.3.4.19"/>
    </reaction>
</comment>
<dbReference type="Gene3D" id="3.40.50.620">
    <property type="entry name" value="HUPs"/>
    <property type="match status" value="1"/>
</dbReference>
<evidence type="ECO:0000256" key="1">
    <source>
        <dbReference type="ARBA" id="ARBA00022490"/>
    </source>
</evidence>
<keyword evidence="3 7" id="KW-0819">tRNA processing</keyword>
<dbReference type="InterPro" id="IPR014729">
    <property type="entry name" value="Rossmann-like_a/b/a_fold"/>
</dbReference>
<sequence length="312" mass="32538">MARRELGRDALRVGQAVAALLPAGPVVVGVSGGADSMALALGATWAAPRLGSVVKAVVVDHGLQPGSAAVAAATVDRLGAAGIVAEVRTTHVSDDRNIEDAARSARLELLASDGHPVLLGHTLDDQAETVLLGLLRGSGTRSLAGMAPVRGPFIRPLLGIRRAETEAACRDWGVEWWEDPMNRDRRFARVRARAAVATLSEELGRDVAVALARSADLARADADHLDALAAEALARAVVDGQLEVSGVAELPEAIRGRVALSWLRGQGASPGRSHATAVVGLVLDWRGQGPVDVPGGTVRRDGGRLRFDRRGL</sequence>
<dbReference type="InterPro" id="IPR012094">
    <property type="entry name" value="tRNA_Ile_lys_synt"/>
</dbReference>
<evidence type="ECO:0000256" key="2">
    <source>
        <dbReference type="ARBA" id="ARBA00022598"/>
    </source>
</evidence>
<comment type="subcellular location">
    <subcellularLocation>
        <location evidence="7">Cytoplasm</location>
    </subcellularLocation>
</comment>
<dbReference type="SUPFAM" id="SSF82829">
    <property type="entry name" value="MesJ substrate recognition domain-like"/>
    <property type="match status" value="1"/>
</dbReference>
<keyword evidence="1 7" id="KW-0963">Cytoplasm</keyword>
<dbReference type="Pfam" id="PF01171">
    <property type="entry name" value="ATP_bind_3"/>
    <property type="match status" value="1"/>
</dbReference>
<feature type="domain" description="tRNA(Ile)-lysidine synthase substrate-binding" evidence="9">
    <location>
        <begin position="242"/>
        <end position="305"/>
    </location>
</feature>
<accession>A0A3P1WYK1</accession>
<dbReference type="OrthoDB" id="5244702at2"/>
<dbReference type="EC" id="6.3.4.19" evidence="7"/>
<name>A0A3P1WYK1_9ACTN</name>
<evidence type="ECO:0000256" key="4">
    <source>
        <dbReference type="ARBA" id="ARBA00022741"/>
    </source>
</evidence>
<evidence type="ECO:0000313" key="11">
    <source>
        <dbReference type="Proteomes" id="UP000280935"/>
    </source>
</evidence>
<dbReference type="RefSeq" id="WP_125227029.1">
    <property type="nucleotide sequence ID" value="NZ_RQYT01000004.1"/>
</dbReference>
<comment type="similarity">
    <text evidence="7">Belongs to the tRNA(Ile)-lysidine synthase family.</text>
</comment>
<dbReference type="HAMAP" id="MF_01161">
    <property type="entry name" value="tRNA_Ile_lys_synt"/>
    <property type="match status" value="1"/>
</dbReference>
<dbReference type="PANTHER" id="PTHR43033:SF1">
    <property type="entry name" value="TRNA(ILE)-LYSIDINE SYNTHASE-RELATED"/>
    <property type="match status" value="1"/>
</dbReference>
<dbReference type="SUPFAM" id="SSF52402">
    <property type="entry name" value="Adenine nucleotide alpha hydrolases-like"/>
    <property type="match status" value="1"/>
</dbReference>
<dbReference type="Gene3D" id="1.20.59.20">
    <property type="match status" value="1"/>
</dbReference>
<evidence type="ECO:0000259" key="9">
    <source>
        <dbReference type="Pfam" id="PF09179"/>
    </source>
</evidence>
<dbReference type="Pfam" id="PF09179">
    <property type="entry name" value="TilS"/>
    <property type="match status" value="1"/>
</dbReference>
<dbReference type="Proteomes" id="UP000280935">
    <property type="component" value="Unassembled WGS sequence"/>
</dbReference>
<keyword evidence="2 7" id="KW-0436">Ligase</keyword>
<evidence type="ECO:0000256" key="5">
    <source>
        <dbReference type="ARBA" id="ARBA00022840"/>
    </source>
</evidence>
<dbReference type="AlphaFoldDB" id="A0A3P1WYK1"/>